<evidence type="ECO:0000259" key="11">
    <source>
        <dbReference type="PROSITE" id="PS50885"/>
    </source>
</evidence>
<proteinExistence type="inferred from homology"/>
<dbReference type="GO" id="GO:0004888">
    <property type="term" value="F:transmembrane signaling receptor activity"/>
    <property type="evidence" value="ECO:0007669"/>
    <property type="project" value="InterPro"/>
</dbReference>
<dbReference type="Gene3D" id="3.30.450.20">
    <property type="entry name" value="PAS domain"/>
    <property type="match status" value="1"/>
</dbReference>
<dbReference type="PANTHER" id="PTHR43531">
    <property type="entry name" value="PROTEIN ICFG"/>
    <property type="match status" value="1"/>
</dbReference>
<reference evidence="13" key="1">
    <citation type="submission" date="2019-03" db="EMBL/GenBank/DDBJ databases">
        <title>Aquabacterium pictum sp.nov., the first bacteriochlorophyll a-containing freshwater bacterium in the genus Aquabacterium of the class Betaproteobacteria.</title>
        <authorList>
            <person name="Hirose S."/>
            <person name="Tank M."/>
            <person name="Hara E."/>
            <person name="Tamaki H."/>
            <person name="Takaichi S."/>
            <person name="Haruta S."/>
            <person name="Hanada S."/>
        </authorList>
    </citation>
    <scope>NUCLEOTIDE SEQUENCE [LARGE SCALE GENOMIC DNA]</scope>
    <source>
        <strain evidence="13">W35</strain>
    </source>
</reference>
<keyword evidence="8" id="KW-0807">Transducer</keyword>
<accession>A0A480AS37</accession>
<evidence type="ECO:0000313" key="13">
    <source>
        <dbReference type="Proteomes" id="UP000301751"/>
    </source>
</evidence>
<gene>
    <name evidence="12" type="ORF">AQPW35_28370</name>
</gene>
<comment type="similarity">
    <text evidence="7">Belongs to the methyl-accepting chemotaxis (MCP) protein family.</text>
</comment>
<dbReference type="CDD" id="cd11386">
    <property type="entry name" value="MCP_signal"/>
    <property type="match status" value="1"/>
</dbReference>
<evidence type="ECO:0000259" key="10">
    <source>
        <dbReference type="PROSITE" id="PS50111"/>
    </source>
</evidence>
<keyword evidence="5 9" id="KW-1133">Transmembrane helix</keyword>
<dbReference type="GO" id="GO:0007165">
    <property type="term" value="P:signal transduction"/>
    <property type="evidence" value="ECO:0007669"/>
    <property type="project" value="UniProtKB-KW"/>
</dbReference>
<evidence type="ECO:0000256" key="5">
    <source>
        <dbReference type="ARBA" id="ARBA00022989"/>
    </source>
</evidence>
<dbReference type="InterPro" id="IPR004090">
    <property type="entry name" value="Chemotax_Me-accpt_rcpt"/>
</dbReference>
<dbReference type="RefSeq" id="WP_137733502.1">
    <property type="nucleotide sequence ID" value="NZ_BJCL01000007.1"/>
</dbReference>
<dbReference type="GO" id="GO:0005886">
    <property type="term" value="C:plasma membrane"/>
    <property type="evidence" value="ECO:0007669"/>
    <property type="project" value="UniProtKB-SubCell"/>
</dbReference>
<evidence type="ECO:0000256" key="1">
    <source>
        <dbReference type="ARBA" id="ARBA00004651"/>
    </source>
</evidence>
<evidence type="ECO:0000256" key="4">
    <source>
        <dbReference type="ARBA" id="ARBA00022692"/>
    </source>
</evidence>
<keyword evidence="13" id="KW-1185">Reference proteome</keyword>
<dbReference type="SMART" id="SM00283">
    <property type="entry name" value="MA"/>
    <property type="match status" value="1"/>
</dbReference>
<evidence type="ECO:0000256" key="6">
    <source>
        <dbReference type="ARBA" id="ARBA00023136"/>
    </source>
</evidence>
<evidence type="ECO:0000256" key="3">
    <source>
        <dbReference type="ARBA" id="ARBA00022481"/>
    </source>
</evidence>
<protein>
    <submittedName>
        <fullName evidence="12">Methyl-accepting chemotaxis protein</fullName>
    </submittedName>
</protein>
<dbReference type="EMBL" id="BJCL01000007">
    <property type="protein sequence ID" value="GCL63756.1"/>
    <property type="molecule type" value="Genomic_DNA"/>
</dbReference>
<evidence type="ECO:0000256" key="9">
    <source>
        <dbReference type="SAM" id="Phobius"/>
    </source>
</evidence>
<dbReference type="Pfam" id="PF17200">
    <property type="entry name" value="sCache_2"/>
    <property type="match status" value="1"/>
</dbReference>
<dbReference type="PANTHER" id="PTHR43531:SF14">
    <property type="entry name" value="METHYL-ACCEPTING CHEMOTAXIS PROTEIN I-RELATED"/>
    <property type="match status" value="1"/>
</dbReference>
<sequence>MDFLDRLRVQTRLALVIASALLGIVLIATLTLVSEWRTVLGERQNAVRQTVEIAHEILVHHHAAATRGLYPMDEAQARAKAAIKALRYSGDEYFFINDMHPRMVMHPIKPELEGKDLTQSKDPSGKALFVAFVDTVRASGGGFVSYLWPKPGSEQPVEKLSYVKGFAPWGWIVGSGVYVDSVDAAVLSAAISTGLQSLVLMGVLLVLGLAVSRSLLRQIGGEPADAADVARRIAGGDLSVDVQLRAGDDRSMLHALRSMRDGLTGLVRGVRQGSESVAMASGEIAKGNLDLSQRTERQAAAVQQTAAAMDELGTTVKHTADSARQASQLAQAASTVAADGGGVVAEVVQTMHGIHDSSRKIADIIGVVDGIAFQTNILALNAAVEAARAGEQGRGFAVVASEVRTLAGRSASAAREIKQLIQTSVEQVELGSQMVGRARDKMDEVVASIRRASDVIAEISAASGEQSQGVAQIGASVAEMDHATQQNAALVEQSAAAAESLREQSAQLVQAVSAFRLQGGDAVAR</sequence>
<dbReference type="Pfam" id="PF00015">
    <property type="entry name" value="MCPsignal"/>
    <property type="match status" value="1"/>
</dbReference>
<evidence type="ECO:0000256" key="8">
    <source>
        <dbReference type="PROSITE-ProRule" id="PRU00284"/>
    </source>
</evidence>
<dbReference type="AlphaFoldDB" id="A0A480AS37"/>
<dbReference type="SUPFAM" id="SSF58104">
    <property type="entry name" value="Methyl-accepting chemotaxis protein (MCP) signaling domain"/>
    <property type="match status" value="1"/>
</dbReference>
<feature type="domain" description="HAMP" evidence="11">
    <location>
        <begin position="227"/>
        <end position="268"/>
    </location>
</feature>
<evidence type="ECO:0000313" key="12">
    <source>
        <dbReference type="EMBL" id="GCL63756.1"/>
    </source>
</evidence>
<dbReference type="PROSITE" id="PS50885">
    <property type="entry name" value="HAMP"/>
    <property type="match status" value="1"/>
</dbReference>
<comment type="subcellular location">
    <subcellularLocation>
        <location evidence="1">Cell membrane</location>
        <topology evidence="1">Multi-pass membrane protein</topology>
    </subcellularLocation>
</comment>
<feature type="transmembrane region" description="Helical" evidence="9">
    <location>
        <begin position="12"/>
        <end position="33"/>
    </location>
</feature>
<feature type="domain" description="Methyl-accepting transducer" evidence="10">
    <location>
        <begin position="273"/>
        <end position="502"/>
    </location>
</feature>
<organism evidence="12 13">
    <name type="scientific">Pseudaquabacterium pictum</name>
    <dbReference type="NCBI Taxonomy" id="2315236"/>
    <lineage>
        <taxon>Bacteria</taxon>
        <taxon>Pseudomonadati</taxon>
        <taxon>Pseudomonadota</taxon>
        <taxon>Betaproteobacteria</taxon>
        <taxon>Burkholderiales</taxon>
        <taxon>Sphaerotilaceae</taxon>
        <taxon>Pseudaquabacterium</taxon>
    </lineage>
</organism>
<name>A0A480AS37_9BURK</name>
<dbReference type="SMART" id="SM01049">
    <property type="entry name" value="Cache_2"/>
    <property type="match status" value="1"/>
</dbReference>
<dbReference type="InterPro" id="IPR051310">
    <property type="entry name" value="MCP_chemotaxis"/>
</dbReference>
<evidence type="ECO:0000256" key="2">
    <source>
        <dbReference type="ARBA" id="ARBA00022475"/>
    </source>
</evidence>
<dbReference type="PRINTS" id="PR00260">
    <property type="entry name" value="CHEMTRNSDUCR"/>
</dbReference>
<dbReference type="FunFam" id="1.10.287.950:FF:000001">
    <property type="entry name" value="Methyl-accepting chemotaxis sensory transducer"/>
    <property type="match status" value="1"/>
</dbReference>
<dbReference type="Gene3D" id="1.10.287.950">
    <property type="entry name" value="Methyl-accepting chemotaxis protein"/>
    <property type="match status" value="1"/>
</dbReference>
<dbReference type="GO" id="GO:0006935">
    <property type="term" value="P:chemotaxis"/>
    <property type="evidence" value="ECO:0007669"/>
    <property type="project" value="InterPro"/>
</dbReference>
<comment type="caution">
    <text evidence="12">The sequence shown here is derived from an EMBL/GenBank/DDBJ whole genome shotgun (WGS) entry which is preliminary data.</text>
</comment>
<keyword evidence="6 9" id="KW-0472">Membrane</keyword>
<evidence type="ECO:0000256" key="7">
    <source>
        <dbReference type="ARBA" id="ARBA00029447"/>
    </source>
</evidence>
<dbReference type="InterPro" id="IPR003660">
    <property type="entry name" value="HAMP_dom"/>
</dbReference>
<dbReference type="InterPro" id="IPR033480">
    <property type="entry name" value="sCache_2"/>
</dbReference>
<dbReference type="OrthoDB" id="8555762at2"/>
<keyword evidence="3" id="KW-0488">Methylation</keyword>
<dbReference type="InterPro" id="IPR004089">
    <property type="entry name" value="MCPsignal_dom"/>
</dbReference>
<keyword evidence="2" id="KW-1003">Cell membrane</keyword>
<keyword evidence="4 9" id="KW-0812">Transmembrane</keyword>
<dbReference type="Proteomes" id="UP000301751">
    <property type="component" value="Unassembled WGS sequence"/>
</dbReference>
<dbReference type="PROSITE" id="PS50111">
    <property type="entry name" value="CHEMOTAXIS_TRANSDUC_2"/>
    <property type="match status" value="1"/>
</dbReference>